<name>A0ABW2LNF4_9PSEU</name>
<comment type="caution">
    <text evidence="2">The sequence shown here is derived from an EMBL/GenBank/DDBJ whole genome shotgun (WGS) entry which is preliminary data.</text>
</comment>
<dbReference type="Proteomes" id="UP001596504">
    <property type="component" value="Unassembled WGS sequence"/>
</dbReference>
<reference evidence="3" key="1">
    <citation type="journal article" date="2019" name="Int. J. Syst. Evol. Microbiol.">
        <title>The Global Catalogue of Microorganisms (GCM) 10K type strain sequencing project: providing services to taxonomists for standard genome sequencing and annotation.</title>
        <authorList>
            <consortium name="The Broad Institute Genomics Platform"/>
            <consortium name="The Broad Institute Genome Sequencing Center for Infectious Disease"/>
            <person name="Wu L."/>
            <person name="Ma J."/>
        </authorList>
    </citation>
    <scope>NUCLEOTIDE SEQUENCE [LARGE SCALE GENOMIC DNA]</scope>
    <source>
        <strain evidence="3">WLHS5</strain>
    </source>
</reference>
<evidence type="ECO:0000259" key="1">
    <source>
        <dbReference type="PROSITE" id="PS51186"/>
    </source>
</evidence>
<dbReference type="PROSITE" id="PS51186">
    <property type="entry name" value="GNAT"/>
    <property type="match status" value="1"/>
</dbReference>
<dbReference type="InterPro" id="IPR016181">
    <property type="entry name" value="Acyl_CoA_acyltransferase"/>
</dbReference>
<dbReference type="RefSeq" id="WP_380671556.1">
    <property type="nucleotide sequence ID" value="NZ_JBHTCJ010000013.1"/>
</dbReference>
<dbReference type="InterPro" id="IPR000182">
    <property type="entry name" value="GNAT_dom"/>
</dbReference>
<dbReference type="EMBL" id="JBHTCJ010000013">
    <property type="protein sequence ID" value="MFC7344047.1"/>
    <property type="molecule type" value="Genomic_DNA"/>
</dbReference>
<keyword evidence="3" id="KW-1185">Reference proteome</keyword>
<dbReference type="Gene3D" id="3.40.630.30">
    <property type="match status" value="1"/>
</dbReference>
<accession>A0ABW2LNF4</accession>
<gene>
    <name evidence="2" type="ORF">ACFQRI_21790</name>
</gene>
<protein>
    <submittedName>
        <fullName evidence="2">GNAT family N-acetyltransferase</fullName>
        <ecNumber evidence="2">2.3.1.-</ecNumber>
    </submittedName>
</protein>
<dbReference type="SUPFAM" id="SSF55729">
    <property type="entry name" value="Acyl-CoA N-acyltransferases (Nat)"/>
    <property type="match status" value="1"/>
</dbReference>
<dbReference type="EC" id="2.3.1.-" evidence="2"/>
<sequence>MPSAALQRINASRAAFARRRAARSAEVPGGFAVYDEAFARSRADNQLIIDGAVDGEALPAIAEGALGHLPHRSITVLDETVGAAVADPLRRAGYVGSTQLIMVHVGRVPTGGSTEVVDLAELSVPLELRLRGMLPDAEDEVVRQLVDRREARRRAAEAVLFLGARTRDGELAFWADLYLDPATGTAQVEDLITAEPHLRRGHAGAVLNTALRLAADASCGIRFLIADAQDWPHQWYERRGFSVVGRSHSFERR</sequence>
<keyword evidence="2" id="KW-0808">Transferase</keyword>
<evidence type="ECO:0000313" key="3">
    <source>
        <dbReference type="Proteomes" id="UP001596504"/>
    </source>
</evidence>
<feature type="domain" description="N-acetyltransferase" evidence="1">
    <location>
        <begin position="114"/>
        <end position="253"/>
    </location>
</feature>
<evidence type="ECO:0000313" key="2">
    <source>
        <dbReference type="EMBL" id="MFC7344047.1"/>
    </source>
</evidence>
<keyword evidence="2" id="KW-0012">Acyltransferase</keyword>
<dbReference type="Pfam" id="PF00583">
    <property type="entry name" value="Acetyltransf_1"/>
    <property type="match status" value="1"/>
</dbReference>
<dbReference type="GO" id="GO:0016746">
    <property type="term" value="F:acyltransferase activity"/>
    <property type="evidence" value="ECO:0007669"/>
    <property type="project" value="UniProtKB-KW"/>
</dbReference>
<organism evidence="2 3">
    <name type="scientific">Saccharopolyspora griseoalba</name>
    <dbReference type="NCBI Taxonomy" id="1431848"/>
    <lineage>
        <taxon>Bacteria</taxon>
        <taxon>Bacillati</taxon>
        <taxon>Actinomycetota</taxon>
        <taxon>Actinomycetes</taxon>
        <taxon>Pseudonocardiales</taxon>
        <taxon>Pseudonocardiaceae</taxon>
        <taxon>Saccharopolyspora</taxon>
    </lineage>
</organism>
<proteinExistence type="predicted"/>